<organism evidence="2 3">
    <name type="scientific">Gambusia affinis</name>
    <name type="common">Western mosquitofish</name>
    <name type="synonym">Heterandria affinis</name>
    <dbReference type="NCBI Taxonomy" id="33528"/>
    <lineage>
        <taxon>Eukaryota</taxon>
        <taxon>Metazoa</taxon>
        <taxon>Chordata</taxon>
        <taxon>Craniata</taxon>
        <taxon>Vertebrata</taxon>
        <taxon>Euteleostomi</taxon>
        <taxon>Actinopterygii</taxon>
        <taxon>Neopterygii</taxon>
        <taxon>Teleostei</taxon>
        <taxon>Neoteleostei</taxon>
        <taxon>Acanthomorphata</taxon>
        <taxon>Ovalentaria</taxon>
        <taxon>Atherinomorphae</taxon>
        <taxon>Cyprinodontiformes</taxon>
        <taxon>Poeciliidae</taxon>
        <taxon>Poeciliinae</taxon>
        <taxon>Gambusia</taxon>
    </lineage>
</organism>
<feature type="non-terminal residue" evidence="2">
    <location>
        <position position="271"/>
    </location>
</feature>
<dbReference type="InterPro" id="IPR011029">
    <property type="entry name" value="DEATH-like_dom_sf"/>
</dbReference>
<dbReference type="Proteomes" id="UP000250572">
    <property type="component" value="Unassembled WGS sequence"/>
</dbReference>
<evidence type="ECO:0000256" key="1">
    <source>
        <dbReference type="SAM" id="MobiDB-lite"/>
    </source>
</evidence>
<dbReference type="Gene3D" id="1.10.533.10">
    <property type="entry name" value="Death Domain, Fas"/>
    <property type="match status" value="1"/>
</dbReference>
<proteinExistence type="predicted"/>
<feature type="region of interest" description="Disordered" evidence="1">
    <location>
        <begin position="1"/>
        <end position="44"/>
    </location>
</feature>
<gene>
    <name evidence="2" type="ORF">CCH79_00020866</name>
</gene>
<sequence>MVQCEDTEEGDPPSKTTLCGEGEGQTKGHRIHQRLNPEPEPSCVSFKSEWSKDLPVKFKASHPSSPESCNPEIGTKPESSCIYTESNIMEERIIRDSILKLNPVVYHSGSAELRGFQWSICPAAPNTSGLHIYGLYMFNNYFSIGSVPSSPCGQIDSQSVQYESDLLEENIVTFVKNELKKIKKTLSPDDPECPESQKDDEQVLEGEDEEQRCNTRDSVMKITLKFLRRMKQEELADYLQSKHLAAVCQRQLKSGLKRKFQCVFEGIDKAG</sequence>
<accession>A0A315VN89</accession>
<keyword evidence="3" id="KW-1185">Reference proteome</keyword>
<dbReference type="AlphaFoldDB" id="A0A315VN89"/>
<reference evidence="2 3" key="1">
    <citation type="journal article" date="2018" name="G3 (Bethesda)">
        <title>A High-Quality Reference Genome for the Invasive Mosquitofish Gambusia affinis Using a Chicago Library.</title>
        <authorList>
            <person name="Hoffberg S.L."/>
            <person name="Troendle N.J."/>
            <person name="Glenn T.C."/>
            <person name="Mahmud O."/>
            <person name="Louha S."/>
            <person name="Chalopin D."/>
            <person name="Bennetzen J.L."/>
            <person name="Mauricio R."/>
        </authorList>
    </citation>
    <scope>NUCLEOTIDE SEQUENCE [LARGE SCALE GENOMIC DNA]</scope>
    <source>
        <strain evidence="2">NE01/NJP1002.9</strain>
        <tissue evidence="2">Muscle</tissue>
    </source>
</reference>
<dbReference type="EMBL" id="NHOQ01001418">
    <property type="protein sequence ID" value="PWA24595.1"/>
    <property type="molecule type" value="Genomic_DNA"/>
</dbReference>
<evidence type="ECO:0000313" key="2">
    <source>
        <dbReference type="EMBL" id="PWA24595.1"/>
    </source>
</evidence>
<feature type="compositionally biased region" description="Acidic residues" evidence="1">
    <location>
        <begin position="1"/>
        <end position="11"/>
    </location>
</feature>
<evidence type="ECO:0000313" key="3">
    <source>
        <dbReference type="Proteomes" id="UP000250572"/>
    </source>
</evidence>
<feature type="region of interest" description="Disordered" evidence="1">
    <location>
        <begin position="185"/>
        <end position="210"/>
    </location>
</feature>
<name>A0A315VN89_GAMAF</name>
<protein>
    <submittedName>
        <fullName evidence="2">Uncharacterized protein</fullName>
    </submittedName>
</protein>
<comment type="caution">
    <text evidence="2">The sequence shown here is derived from an EMBL/GenBank/DDBJ whole genome shotgun (WGS) entry which is preliminary data.</text>
</comment>